<dbReference type="PRINTS" id="PR00420">
    <property type="entry name" value="RNGMNOXGNASE"/>
</dbReference>
<dbReference type="GO" id="GO:0004497">
    <property type="term" value="F:monooxygenase activity"/>
    <property type="evidence" value="ECO:0007669"/>
    <property type="project" value="UniProtKB-KW"/>
</dbReference>
<evidence type="ECO:0000256" key="1">
    <source>
        <dbReference type="ARBA" id="ARBA00001974"/>
    </source>
</evidence>
<dbReference type="InterPro" id="IPR002938">
    <property type="entry name" value="FAD-bd"/>
</dbReference>
<dbReference type="Proteomes" id="UP001501371">
    <property type="component" value="Unassembled WGS sequence"/>
</dbReference>
<dbReference type="Pfam" id="PF21274">
    <property type="entry name" value="Rng_hyd_C"/>
    <property type="match status" value="1"/>
</dbReference>
<sequence>MHPTAEEVVVVGGGPVGLWLAAELRLGGASVTLLETREERNPHSKALTLHPRTLEILAFRGAAEPFLAEGRPIPNGHFGSLDDRMDFGALDTPFPYTLALPQARTEELLEARARSAGVRIRRGHRVTGLVQKADAVTVTVEGPGGEAYPIRARYAVGCDGTRSTVREAAGIGFPGTDATVWGWLADVSLDSPPPGPGLSVSNSEGGVMALRLPGGLYRFVGVTREDMGARPAAAPTLTELRAKIARVAGDDFGMRDPVWLSRFGNATRQAARYRAGRVLLAGDAAHTHFPAGGVGLNVGLQDATNLGWKLAAVVRGTAPESLLDSYHDERHPVGAELLESTRAQTALMTAFTAEGQALRAFLGRLIATNPAFSRDLAERLSGLSVAYPPAHGTAAHGTAARGTAARGTAARGTAGPGAAAAVDVHPLAGWRAPDLAFAGRDSDGHGEGAETSLFTLLYAGRHVLLDLTGEAGDALAAPSGPSSGLPVPAGRTVVHRAPLARPHPGWSGVRSALVRPDGHVAWATG</sequence>
<name>A0ABN1UH17_9ACTN</name>
<keyword evidence="7" id="KW-1185">Reference proteome</keyword>
<evidence type="ECO:0000256" key="3">
    <source>
        <dbReference type="ARBA" id="ARBA00022827"/>
    </source>
</evidence>
<evidence type="ECO:0000259" key="5">
    <source>
        <dbReference type="Pfam" id="PF01494"/>
    </source>
</evidence>
<keyword evidence="6" id="KW-0560">Oxidoreductase</keyword>
<dbReference type="InterPro" id="IPR036188">
    <property type="entry name" value="FAD/NAD-bd_sf"/>
</dbReference>
<reference evidence="6 7" key="1">
    <citation type="journal article" date="2019" name="Int. J. Syst. Evol. Microbiol.">
        <title>The Global Catalogue of Microorganisms (GCM) 10K type strain sequencing project: providing services to taxonomists for standard genome sequencing and annotation.</title>
        <authorList>
            <consortium name="The Broad Institute Genomics Platform"/>
            <consortium name="The Broad Institute Genome Sequencing Center for Infectious Disease"/>
            <person name="Wu L."/>
            <person name="Ma J."/>
        </authorList>
    </citation>
    <scope>NUCLEOTIDE SEQUENCE [LARGE SCALE GENOMIC DNA]</scope>
    <source>
        <strain evidence="6 7">JCM 12696</strain>
    </source>
</reference>
<dbReference type="EMBL" id="BAAAKV010000001">
    <property type="protein sequence ID" value="GAA1150417.1"/>
    <property type="molecule type" value="Genomic_DNA"/>
</dbReference>
<evidence type="ECO:0000313" key="6">
    <source>
        <dbReference type="EMBL" id="GAA1150417.1"/>
    </source>
</evidence>
<comment type="caution">
    <text evidence="6">The sequence shown here is derived from an EMBL/GenBank/DDBJ whole genome shotgun (WGS) entry which is preliminary data.</text>
</comment>
<dbReference type="PANTHER" id="PTHR43004">
    <property type="entry name" value="TRK SYSTEM POTASSIUM UPTAKE PROTEIN"/>
    <property type="match status" value="1"/>
</dbReference>
<gene>
    <name evidence="6" type="ORF">GCM10009654_02190</name>
</gene>
<protein>
    <submittedName>
        <fullName evidence="6">Monooxygenase</fullName>
    </submittedName>
</protein>
<dbReference type="SUPFAM" id="SSF51905">
    <property type="entry name" value="FAD/NAD(P)-binding domain"/>
    <property type="match status" value="1"/>
</dbReference>
<comment type="cofactor">
    <cofactor evidence="1">
        <name>FAD</name>
        <dbReference type="ChEBI" id="CHEBI:57692"/>
    </cofactor>
</comment>
<evidence type="ECO:0000256" key="4">
    <source>
        <dbReference type="SAM" id="MobiDB-lite"/>
    </source>
</evidence>
<dbReference type="Pfam" id="PF01494">
    <property type="entry name" value="FAD_binding_3"/>
    <property type="match status" value="1"/>
</dbReference>
<keyword evidence="6" id="KW-0503">Monooxygenase</keyword>
<keyword evidence="3" id="KW-0274">FAD</keyword>
<accession>A0ABN1UH17</accession>
<dbReference type="Gene3D" id="3.40.30.120">
    <property type="match status" value="1"/>
</dbReference>
<evidence type="ECO:0000313" key="7">
    <source>
        <dbReference type="Proteomes" id="UP001501371"/>
    </source>
</evidence>
<keyword evidence="2" id="KW-0285">Flavoprotein</keyword>
<dbReference type="RefSeq" id="WP_344268650.1">
    <property type="nucleotide sequence ID" value="NZ_BAAAKV010000001.1"/>
</dbReference>
<feature type="domain" description="FAD-binding" evidence="5">
    <location>
        <begin position="7"/>
        <end position="339"/>
    </location>
</feature>
<proteinExistence type="predicted"/>
<evidence type="ECO:0000256" key="2">
    <source>
        <dbReference type="ARBA" id="ARBA00022630"/>
    </source>
</evidence>
<dbReference type="Gene3D" id="3.50.50.60">
    <property type="entry name" value="FAD/NAD(P)-binding domain"/>
    <property type="match status" value="1"/>
</dbReference>
<feature type="region of interest" description="Disordered" evidence="4">
    <location>
        <begin position="392"/>
        <end position="412"/>
    </location>
</feature>
<dbReference type="Gene3D" id="3.30.70.2450">
    <property type="match status" value="1"/>
</dbReference>
<organism evidence="6 7">
    <name type="scientific">Streptomyces hebeiensis</name>
    <dbReference type="NCBI Taxonomy" id="229486"/>
    <lineage>
        <taxon>Bacteria</taxon>
        <taxon>Bacillati</taxon>
        <taxon>Actinomycetota</taxon>
        <taxon>Actinomycetes</taxon>
        <taxon>Kitasatosporales</taxon>
        <taxon>Streptomycetaceae</taxon>
        <taxon>Streptomyces</taxon>
    </lineage>
</organism>
<dbReference type="InterPro" id="IPR050641">
    <property type="entry name" value="RIFMO-like"/>
</dbReference>
<dbReference type="PANTHER" id="PTHR43004:SF19">
    <property type="entry name" value="BINDING MONOOXYGENASE, PUTATIVE (JCVI)-RELATED"/>
    <property type="match status" value="1"/>
</dbReference>